<dbReference type="AlphaFoldDB" id="A0A9P6JWN8"/>
<dbReference type="Gene3D" id="2.60.120.620">
    <property type="entry name" value="q2cbj1_9rhob like domain"/>
    <property type="match status" value="1"/>
</dbReference>
<dbReference type="OrthoDB" id="27483at2759"/>
<evidence type="ECO:0000259" key="6">
    <source>
        <dbReference type="PROSITE" id="PS51471"/>
    </source>
</evidence>
<keyword evidence="8" id="KW-1185">Reference proteome</keyword>
<keyword evidence="5" id="KW-0408">Iron</keyword>
<dbReference type="Proteomes" id="UP000807306">
    <property type="component" value="Unassembled WGS sequence"/>
</dbReference>
<dbReference type="GO" id="GO:0005506">
    <property type="term" value="F:iron ion binding"/>
    <property type="evidence" value="ECO:0007669"/>
    <property type="project" value="InterPro"/>
</dbReference>
<keyword evidence="3" id="KW-0223">Dioxygenase</keyword>
<proteinExistence type="predicted"/>
<dbReference type="InterPro" id="IPR005123">
    <property type="entry name" value="Oxoglu/Fe-dep_dioxygenase_dom"/>
</dbReference>
<evidence type="ECO:0000256" key="2">
    <source>
        <dbReference type="ARBA" id="ARBA00022723"/>
    </source>
</evidence>
<dbReference type="PANTHER" id="PTHR33099">
    <property type="entry name" value="FE2OG DIOXYGENASE DOMAIN-CONTAINING PROTEIN"/>
    <property type="match status" value="1"/>
</dbReference>
<dbReference type="SMART" id="SM00702">
    <property type="entry name" value="P4Hc"/>
    <property type="match status" value="1"/>
</dbReference>
<dbReference type="InterPro" id="IPR006620">
    <property type="entry name" value="Pro_4_hyd_alph"/>
</dbReference>
<comment type="cofactor">
    <cofactor evidence="1">
        <name>L-ascorbate</name>
        <dbReference type="ChEBI" id="CHEBI:38290"/>
    </cofactor>
</comment>
<keyword evidence="4" id="KW-0560">Oxidoreductase</keyword>
<protein>
    <recommendedName>
        <fullName evidence="6">Fe2OG dioxygenase domain-containing protein</fullName>
    </recommendedName>
</protein>
<dbReference type="GO" id="GO:0051213">
    <property type="term" value="F:dioxygenase activity"/>
    <property type="evidence" value="ECO:0007669"/>
    <property type="project" value="UniProtKB-KW"/>
</dbReference>
<name>A0A9P6JWN8_9AGAR</name>
<evidence type="ECO:0000313" key="8">
    <source>
        <dbReference type="Proteomes" id="UP000807306"/>
    </source>
</evidence>
<reference evidence="7" key="1">
    <citation type="submission" date="2020-11" db="EMBL/GenBank/DDBJ databases">
        <authorList>
            <consortium name="DOE Joint Genome Institute"/>
            <person name="Ahrendt S."/>
            <person name="Riley R."/>
            <person name="Andreopoulos W."/>
            <person name="Labutti K."/>
            <person name="Pangilinan J."/>
            <person name="Ruiz-Duenas F.J."/>
            <person name="Barrasa J.M."/>
            <person name="Sanchez-Garcia M."/>
            <person name="Camarero S."/>
            <person name="Miyauchi S."/>
            <person name="Serrano A."/>
            <person name="Linde D."/>
            <person name="Babiker R."/>
            <person name="Drula E."/>
            <person name="Ayuso-Fernandez I."/>
            <person name="Pacheco R."/>
            <person name="Padilla G."/>
            <person name="Ferreira P."/>
            <person name="Barriuso J."/>
            <person name="Kellner H."/>
            <person name="Castanera R."/>
            <person name="Alfaro M."/>
            <person name="Ramirez L."/>
            <person name="Pisabarro A.G."/>
            <person name="Kuo A."/>
            <person name="Tritt A."/>
            <person name="Lipzen A."/>
            <person name="He G."/>
            <person name="Yan M."/>
            <person name="Ng V."/>
            <person name="Cullen D."/>
            <person name="Martin F."/>
            <person name="Rosso M.-N."/>
            <person name="Henrissat B."/>
            <person name="Hibbett D."/>
            <person name="Martinez A.T."/>
            <person name="Grigoriev I.V."/>
        </authorList>
    </citation>
    <scope>NUCLEOTIDE SEQUENCE</scope>
    <source>
        <strain evidence="7">CBS 506.95</strain>
    </source>
</reference>
<dbReference type="InterPro" id="IPR044862">
    <property type="entry name" value="Pro_4_hyd_alph_FE2OG_OXY"/>
</dbReference>
<evidence type="ECO:0000256" key="1">
    <source>
        <dbReference type="ARBA" id="ARBA00001961"/>
    </source>
</evidence>
<dbReference type="PANTHER" id="PTHR33099:SF7">
    <property type="entry name" value="MYND-TYPE DOMAIN-CONTAINING PROTEIN"/>
    <property type="match status" value="1"/>
</dbReference>
<dbReference type="PROSITE" id="PS51471">
    <property type="entry name" value="FE2OG_OXY"/>
    <property type="match status" value="1"/>
</dbReference>
<comment type="caution">
    <text evidence="7">The sequence shown here is derived from an EMBL/GenBank/DDBJ whole genome shotgun (WGS) entry which is preliminary data.</text>
</comment>
<dbReference type="GO" id="GO:0016705">
    <property type="term" value="F:oxidoreductase activity, acting on paired donors, with incorporation or reduction of molecular oxygen"/>
    <property type="evidence" value="ECO:0007669"/>
    <property type="project" value="InterPro"/>
</dbReference>
<keyword evidence="2" id="KW-0479">Metal-binding</keyword>
<dbReference type="Pfam" id="PF13640">
    <property type="entry name" value="2OG-FeII_Oxy_3"/>
    <property type="match status" value="1"/>
</dbReference>
<evidence type="ECO:0000256" key="4">
    <source>
        <dbReference type="ARBA" id="ARBA00023002"/>
    </source>
</evidence>
<organism evidence="7 8">
    <name type="scientific">Crepidotus variabilis</name>
    <dbReference type="NCBI Taxonomy" id="179855"/>
    <lineage>
        <taxon>Eukaryota</taxon>
        <taxon>Fungi</taxon>
        <taxon>Dikarya</taxon>
        <taxon>Basidiomycota</taxon>
        <taxon>Agaricomycotina</taxon>
        <taxon>Agaricomycetes</taxon>
        <taxon>Agaricomycetidae</taxon>
        <taxon>Agaricales</taxon>
        <taxon>Agaricineae</taxon>
        <taxon>Crepidotaceae</taxon>
        <taxon>Crepidotus</taxon>
    </lineage>
</organism>
<gene>
    <name evidence="7" type="ORF">CPB83DRAFT_841574</name>
</gene>
<sequence>MLVCSTQPGRTLGTVPLVRSGSYFSSRHCTEHSMINFFKPTGSQIVDLAKACQPATFGVDQKDVLDESYRKAGKMDANNFATQFSPSDLGMVAAIEHHLLRGRGEQTIRAELYKLNVYGPGAFFKSHVDTPRSDTMFGSLVIVLPTVHEGGSLVFRHDDDEWTFESAKAVKMDPPQAAFAAFFSDVEHEVLPVTSGYRITLTYNLYFAKATEVVTVENTKIDETLKGSLDRLLKDPNFLPNGGALGFGLSHKYPINPHSTSLRDILGRLKGPDAAVKQLCESFSLKVAAKAIYRDEDDNRGACLLNRFFDFRYAGEVDCSIVDYLSQYGDAEKVYDEADDDPEGLLVVWAKSLEKVNQFEDSYIAYGNEATLGCVYGEVCLIATVPSADERGVQV</sequence>
<evidence type="ECO:0000313" key="7">
    <source>
        <dbReference type="EMBL" id="KAF9535324.1"/>
    </source>
</evidence>
<accession>A0A9P6JWN8</accession>
<feature type="domain" description="Fe2OG dioxygenase" evidence="6">
    <location>
        <begin position="109"/>
        <end position="207"/>
    </location>
</feature>
<dbReference type="EMBL" id="MU157824">
    <property type="protein sequence ID" value="KAF9535324.1"/>
    <property type="molecule type" value="Genomic_DNA"/>
</dbReference>
<evidence type="ECO:0000256" key="5">
    <source>
        <dbReference type="ARBA" id="ARBA00023004"/>
    </source>
</evidence>
<dbReference type="GO" id="GO:0031418">
    <property type="term" value="F:L-ascorbic acid binding"/>
    <property type="evidence" value="ECO:0007669"/>
    <property type="project" value="InterPro"/>
</dbReference>
<evidence type="ECO:0000256" key="3">
    <source>
        <dbReference type="ARBA" id="ARBA00022964"/>
    </source>
</evidence>